<organism evidence="3 4">
    <name type="scientific">Soonwooa buanensis</name>
    <dbReference type="NCBI Taxonomy" id="619805"/>
    <lineage>
        <taxon>Bacteria</taxon>
        <taxon>Pseudomonadati</taxon>
        <taxon>Bacteroidota</taxon>
        <taxon>Flavobacteriia</taxon>
        <taxon>Flavobacteriales</taxon>
        <taxon>Weeksellaceae</taxon>
        <taxon>Chryseobacterium group</taxon>
        <taxon>Soonwooa</taxon>
    </lineage>
</organism>
<dbReference type="CDD" id="cd12105">
    <property type="entry name" value="HmuY"/>
    <property type="match status" value="1"/>
</dbReference>
<dbReference type="AlphaFoldDB" id="A0A1T5CS26"/>
<name>A0A1T5CS26_9FLAO</name>
<dbReference type="NCBIfam" id="TIGR04183">
    <property type="entry name" value="Por_Secre_tail"/>
    <property type="match status" value="1"/>
</dbReference>
<accession>A0A1T5CS26</accession>
<dbReference type="EMBL" id="FUYZ01000001">
    <property type="protein sequence ID" value="SKB62156.1"/>
    <property type="molecule type" value="Genomic_DNA"/>
</dbReference>
<keyword evidence="4" id="KW-1185">Reference proteome</keyword>
<proteinExistence type="predicted"/>
<dbReference type="Pfam" id="PF18962">
    <property type="entry name" value="Por_Secre_tail"/>
    <property type="match status" value="1"/>
</dbReference>
<gene>
    <name evidence="3" type="ORF">SAMN05660477_00281</name>
</gene>
<evidence type="ECO:0000256" key="1">
    <source>
        <dbReference type="ARBA" id="ARBA00022729"/>
    </source>
</evidence>
<feature type="domain" description="Secretion system C-terminal sorting" evidence="2">
    <location>
        <begin position="338"/>
        <end position="417"/>
    </location>
</feature>
<evidence type="ECO:0000259" key="2">
    <source>
        <dbReference type="Pfam" id="PF18962"/>
    </source>
</evidence>
<dbReference type="InterPro" id="IPR026444">
    <property type="entry name" value="Secre_tail"/>
</dbReference>
<reference evidence="3 4" key="1">
    <citation type="submission" date="2017-02" db="EMBL/GenBank/DDBJ databases">
        <authorList>
            <person name="Peterson S.W."/>
        </authorList>
    </citation>
    <scope>NUCLEOTIDE SEQUENCE [LARGE SCALE GENOMIC DNA]</scope>
    <source>
        <strain evidence="3 4">DSM 22323</strain>
    </source>
</reference>
<keyword evidence="1" id="KW-0732">Signal</keyword>
<sequence>MLALMVQTQVVAQTDELGYKTVNLSMGPSYQNQVFFNLTNENTKSQLANQWDIAFYRNSNMDMGIKVNDAKDIKVYQVSATPSAYDAVDLSQKSTWGESLYNPDLTNRIQEGAFDKATLLPQGQFNFGWGSYDMVTHKITGKVTFVLEYGDGSYYKFFINEFYGGYTFKYAKWNGSSWEATQTKTVANGSDDAFFNYFSFDSGEKVNNIEPTKNDWNFMLTRYYTFYNNIMMYRMSGIVQNPNIKVAKKQPETQASSTYSTPEQSDYSDIITSIGHSWKPTSGVHPDVVYYVKDASNYYRLYFTENGGTTTGNVSFKYKNITSELGVTDLGKKASFGVYPNPISNKKATILFDVKENSSNNGSAEIYDFSGKKVFETKLSKQNGLQQQDLNLSNLNTGTYLLKITYGGISETKKIIIK</sequence>
<evidence type="ECO:0000313" key="4">
    <source>
        <dbReference type="Proteomes" id="UP000191112"/>
    </source>
</evidence>
<dbReference type="STRING" id="619805.SAMN05660477_00281"/>
<protein>
    <submittedName>
        <fullName evidence="3">Por secretion system C-terminal sorting domain-containing protein</fullName>
    </submittedName>
</protein>
<evidence type="ECO:0000313" key="3">
    <source>
        <dbReference type="EMBL" id="SKB62156.1"/>
    </source>
</evidence>
<dbReference type="InterPro" id="IPR025921">
    <property type="entry name" value="HmuY"/>
</dbReference>
<dbReference type="Proteomes" id="UP000191112">
    <property type="component" value="Unassembled WGS sequence"/>
</dbReference>